<feature type="short sequence motif" description="FFD box" evidence="1">
    <location>
        <begin position="321"/>
        <end position="337"/>
    </location>
</feature>
<dbReference type="OrthoDB" id="21539at2759"/>
<feature type="region of interest" description="Disordered" evidence="2">
    <location>
        <begin position="175"/>
        <end position="252"/>
    </location>
</feature>
<reference evidence="5 6" key="1">
    <citation type="journal article" date="2018" name="Mol. Biol. Evol.">
        <title>Broad Genomic Sampling Reveals a Smut Pathogenic Ancestry of the Fungal Clade Ustilaginomycotina.</title>
        <authorList>
            <person name="Kijpornyongpan T."/>
            <person name="Mondo S.J."/>
            <person name="Barry K."/>
            <person name="Sandor L."/>
            <person name="Lee J."/>
            <person name="Lipzen A."/>
            <person name="Pangilinan J."/>
            <person name="LaButti K."/>
            <person name="Hainaut M."/>
            <person name="Henrissat B."/>
            <person name="Grigoriev I.V."/>
            <person name="Spatafora J.W."/>
            <person name="Aime M.C."/>
        </authorList>
    </citation>
    <scope>NUCLEOTIDE SEQUENCE [LARGE SCALE GENOMIC DNA]</scope>
    <source>
        <strain evidence="5 6">MCA 4658</strain>
    </source>
</reference>
<evidence type="ECO:0000313" key="6">
    <source>
        <dbReference type="Proteomes" id="UP000245783"/>
    </source>
</evidence>
<feature type="compositionally biased region" description="Low complexity" evidence="2">
    <location>
        <begin position="346"/>
        <end position="360"/>
    </location>
</feature>
<evidence type="ECO:0000259" key="3">
    <source>
        <dbReference type="PROSITE" id="PS51512"/>
    </source>
</evidence>
<dbReference type="InterPro" id="IPR010920">
    <property type="entry name" value="LSM_dom_sf"/>
</dbReference>
<dbReference type="RefSeq" id="XP_025366488.1">
    <property type="nucleotide sequence ID" value="XM_025516505.1"/>
</dbReference>
<dbReference type="AlphaFoldDB" id="A0A316VQJ1"/>
<protein>
    <recommendedName>
        <fullName evidence="7">TFG box profile domain-containing protein</fullName>
    </recommendedName>
</protein>
<dbReference type="PROSITE" id="PS51513">
    <property type="entry name" value="FFD"/>
    <property type="match status" value="1"/>
</dbReference>
<sequence length="434" mass="43542">MAANFIGALISLTSKSEVRYQGRLASLSSEEATISLEHVKACGTEGRLAAQGRPQDEMPASDGTYEFIVFRAADVKDLRIDDPNPIKAQPDAPPAFVDPAIQSSSQRPPAPQQASAASAATAPASAPKATIAPAAAPVPVPSVASAAPAIATTTNGLASSMANLSVNSAAQKGSYAPASAASKPSTTARTGLASGTTPSNLPAIPHAAAAAARQQQSVEGTNGKNAARATSPRNQRNASRAGAGASGRSVFDNRSPIAVPDADFDFAAANAKFEKDRAAAALSPKVDSVGLLTDGVVHGNERGGGAGSLDSIPPPPAEPKSFYDKSTSFFDSISSEVKERYERVPGAAGAGARNASSGAGESRGGAHEGVGGGRGRGTARANRLAEERLNLSTFGEVGSAPRGGRGGRGGKGRGRGRGRGQGRGRGAPPPAHFA</sequence>
<feature type="compositionally biased region" description="Low complexity" evidence="2">
    <location>
        <begin position="99"/>
        <end position="121"/>
    </location>
</feature>
<feature type="compositionally biased region" description="Basic residues" evidence="2">
    <location>
        <begin position="408"/>
        <end position="422"/>
    </location>
</feature>
<dbReference type="SMART" id="SM01271">
    <property type="entry name" value="LSM14"/>
    <property type="match status" value="1"/>
</dbReference>
<dbReference type="InParanoid" id="A0A316VQJ1"/>
<dbReference type="InterPro" id="IPR025762">
    <property type="entry name" value="DFDF"/>
</dbReference>
<dbReference type="PANTHER" id="PTHR13586">
    <property type="entry name" value="SCD6 PROTEIN-RELATED"/>
    <property type="match status" value="1"/>
</dbReference>
<evidence type="ECO:0000256" key="2">
    <source>
        <dbReference type="SAM" id="MobiDB-lite"/>
    </source>
</evidence>
<organism evidence="5 6">
    <name type="scientific">Ceraceosorus guamensis</name>
    <dbReference type="NCBI Taxonomy" id="1522189"/>
    <lineage>
        <taxon>Eukaryota</taxon>
        <taxon>Fungi</taxon>
        <taxon>Dikarya</taxon>
        <taxon>Basidiomycota</taxon>
        <taxon>Ustilaginomycotina</taxon>
        <taxon>Exobasidiomycetes</taxon>
        <taxon>Ceraceosorales</taxon>
        <taxon>Ceraceosoraceae</taxon>
        <taxon>Ceraceosorus</taxon>
    </lineage>
</organism>
<dbReference type="InterPro" id="IPR019050">
    <property type="entry name" value="FDF_dom"/>
</dbReference>
<dbReference type="InterPro" id="IPR025609">
    <property type="entry name" value="Lsm14-like_N"/>
</dbReference>
<dbReference type="EMBL" id="KZ819476">
    <property type="protein sequence ID" value="PWN39328.1"/>
    <property type="molecule type" value="Genomic_DNA"/>
</dbReference>
<dbReference type="Pfam" id="PF12701">
    <property type="entry name" value="LSM14"/>
    <property type="match status" value="1"/>
</dbReference>
<dbReference type="GO" id="GO:0033962">
    <property type="term" value="P:P-body assembly"/>
    <property type="evidence" value="ECO:0007669"/>
    <property type="project" value="TreeGrafter"/>
</dbReference>
<dbReference type="Proteomes" id="UP000245783">
    <property type="component" value="Unassembled WGS sequence"/>
</dbReference>
<dbReference type="GeneID" id="37038375"/>
<dbReference type="SUPFAM" id="SSF50182">
    <property type="entry name" value="Sm-like ribonucleoproteins"/>
    <property type="match status" value="1"/>
</dbReference>
<dbReference type="GO" id="GO:0003729">
    <property type="term" value="F:mRNA binding"/>
    <property type="evidence" value="ECO:0007669"/>
    <property type="project" value="TreeGrafter"/>
</dbReference>
<feature type="compositionally biased region" description="Gly residues" evidence="2">
    <location>
        <begin position="361"/>
        <end position="376"/>
    </location>
</feature>
<evidence type="ECO:0008006" key="7">
    <source>
        <dbReference type="Google" id="ProtNLM"/>
    </source>
</evidence>
<keyword evidence="6" id="KW-1185">Reference proteome</keyword>
<gene>
    <name evidence="5" type="ORF">IE81DRAFT_350275</name>
</gene>
<dbReference type="GO" id="GO:0034063">
    <property type="term" value="P:stress granule assembly"/>
    <property type="evidence" value="ECO:0007669"/>
    <property type="project" value="TreeGrafter"/>
</dbReference>
<dbReference type="GO" id="GO:0000932">
    <property type="term" value="C:P-body"/>
    <property type="evidence" value="ECO:0007669"/>
    <property type="project" value="TreeGrafter"/>
</dbReference>
<feature type="region of interest" description="Disordered" evidence="2">
    <location>
        <begin position="341"/>
        <end position="434"/>
    </location>
</feature>
<feature type="compositionally biased region" description="Low complexity" evidence="2">
    <location>
        <begin position="175"/>
        <end position="188"/>
    </location>
</feature>
<evidence type="ECO:0000313" key="5">
    <source>
        <dbReference type="EMBL" id="PWN39328.1"/>
    </source>
</evidence>
<dbReference type="SMART" id="SM01199">
    <property type="entry name" value="FDF"/>
    <property type="match status" value="1"/>
</dbReference>
<name>A0A316VQJ1_9BASI</name>
<dbReference type="STRING" id="1522189.A0A316VQJ1"/>
<dbReference type="PANTHER" id="PTHR13586:SF0">
    <property type="entry name" value="TRAILER HITCH, ISOFORM H"/>
    <property type="match status" value="1"/>
</dbReference>
<accession>A0A316VQJ1</accession>
<feature type="compositionally biased region" description="Polar residues" evidence="2">
    <location>
        <begin position="213"/>
        <end position="224"/>
    </location>
</feature>
<dbReference type="PROSITE" id="PS51512">
    <property type="entry name" value="DFDF"/>
    <property type="match status" value="1"/>
</dbReference>
<proteinExistence type="predicted"/>
<dbReference type="InterPro" id="IPR025761">
    <property type="entry name" value="FFD_box"/>
</dbReference>
<feature type="region of interest" description="Disordered" evidence="2">
    <location>
        <begin position="301"/>
        <end position="325"/>
    </location>
</feature>
<feature type="compositionally biased region" description="Low complexity" evidence="2">
    <location>
        <begin position="236"/>
        <end position="249"/>
    </location>
</feature>
<feature type="region of interest" description="Disordered" evidence="2">
    <location>
        <begin position="81"/>
        <end position="121"/>
    </location>
</feature>
<feature type="domain" description="FFD box profile" evidence="4">
    <location>
        <begin position="321"/>
        <end position="337"/>
    </location>
</feature>
<evidence type="ECO:0000259" key="4">
    <source>
        <dbReference type="PROSITE" id="PS51513"/>
    </source>
</evidence>
<dbReference type="Gene3D" id="2.30.30.100">
    <property type="match status" value="1"/>
</dbReference>
<evidence type="ECO:0000256" key="1">
    <source>
        <dbReference type="PROSITE-ProRule" id="PRU00846"/>
    </source>
</evidence>
<feature type="domain" description="DFDF" evidence="3">
    <location>
        <begin position="252"/>
        <end position="288"/>
    </location>
</feature>